<dbReference type="GO" id="GO:0017000">
    <property type="term" value="P:antibiotic biosynthetic process"/>
    <property type="evidence" value="ECO:0007669"/>
    <property type="project" value="UniProtKB-ARBA"/>
</dbReference>
<comment type="caution">
    <text evidence="6">The sequence shown here is derived from an EMBL/GenBank/DDBJ whole genome shotgun (WGS) entry which is preliminary data.</text>
</comment>
<keyword evidence="3" id="KW-0732">Signal</keyword>
<protein>
    <recommendedName>
        <fullName evidence="8">Serine carboxypeptidase S28</fullName>
    </recommendedName>
</protein>
<evidence type="ECO:0008006" key="8">
    <source>
        <dbReference type="Google" id="ProtNLM"/>
    </source>
</evidence>
<evidence type="ECO:0000256" key="1">
    <source>
        <dbReference type="ARBA" id="ARBA00011079"/>
    </source>
</evidence>
<dbReference type="SUPFAM" id="SSF53474">
    <property type="entry name" value="alpha/beta-Hydrolases"/>
    <property type="match status" value="1"/>
</dbReference>
<dbReference type="GO" id="GO:0072330">
    <property type="term" value="P:monocarboxylic acid biosynthetic process"/>
    <property type="evidence" value="ECO:0007669"/>
    <property type="project" value="UniProtKB-ARBA"/>
</dbReference>
<dbReference type="OrthoDB" id="1735038at2759"/>
<dbReference type="AlphaFoldDB" id="A0A1V6SM28"/>
<evidence type="ECO:0000256" key="5">
    <source>
        <dbReference type="ARBA" id="ARBA00023180"/>
    </source>
</evidence>
<accession>A0A1V6SM28</accession>
<evidence type="ECO:0000256" key="3">
    <source>
        <dbReference type="ARBA" id="ARBA00022729"/>
    </source>
</evidence>
<keyword evidence="5" id="KW-0325">Glycoprotein</keyword>
<dbReference type="InterPro" id="IPR029058">
    <property type="entry name" value="AB_hydrolase_fold"/>
</dbReference>
<keyword evidence="4" id="KW-0378">Hydrolase</keyword>
<dbReference type="GO" id="GO:0006508">
    <property type="term" value="P:proteolysis"/>
    <property type="evidence" value="ECO:0007669"/>
    <property type="project" value="UniProtKB-KW"/>
</dbReference>
<keyword evidence="2" id="KW-0645">Protease</keyword>
<dbReference type="InterPro" id="IPR008758">
    <property type="entry name" value="Peptidase_S28"/>
</dbReference>
<evidence type="ECO:0000256" key="2">
    <source>
        <dbReference type="ARBA" id="ARBA00022670"/>
    </source>
</evidence>
<dbReference type="GO" id="GO:0008239">
    <property type="term" value="F:dipeptidyl-peptidase activity"/>
    <property type="evidence" value="ECO:0007669"/>
    <property type="project" value="TreeGrafter"/>
</dbReference>
<dbReference type="EMBL" id="MLQL01000034">
    <property type="protein sequence ID" value="OQE15016.1"/>
    <property type="molecule type" value="Genomic_DNA"/>
</dbReference>
<dbReference type="Proteomes" id="UP000191342">
    <property type="component" value="Unassembled WGS sequence"/>
</dbReference>
<dbReference type="FunFam" id="3.40.50.1820:FF:000636">
    <property type="entry name" value="Serine peptidase, family S28, putative"/>
    <property type="match status" value="1"/>
</dbReference>
<reference evidence="7" key="1">
    <citation type="journal article" date="2017" name="Nat. Microbiol.">
        <title>Global analysis of biosynthetic gene clusters reveals vast potential of secondary metabolite production in Penicillium species.</title>
        <authorList>
            <person name="Nielsen J.C."/>
            <person name="Grijseels S."/>
            <person name="Prigent S."/>
            <person name="Ji B."/>
            <person name="Dainat J."/>
            <person name="Nielsen K.F."/>
            <person name="Frisvad J.C."/>
            <person name="Workman M."/>
            <person name="Nielsen J."/>
        </authorList>
    </citation>
    <scope>NUCLEOTIDE SEQUENCE [LARGE SCALE GENOMIC DNA]</scope>
    <source>
        <strain evidence="7">IBT 14082</strain>
    </source>
</reference>
<gene>
    <name evidence="6" type="ORF">PENFLA_c034G07051</name>
</gene>
<evidence type="ECO:0000313" key="6">
    <source>
        <dbReference type="EMBL" id="OQE15016.1"/>
    </source>
</evidence>
<organism evidence="6 7">
    <name type="scientific">Penicillium flavigenum</name>
    <dbReference type="NCBI Taxonomy" id="254877"/>
    <lineage>
        <taxon>Eukaryota</taxon>
        <taxon>Fungi</taxon>
        <taxon>Dikarya</taxon>
        <taxon>Ascomycota</taxon>
        <taxon>Pezizomycotina</taxon>
        <taxon>Eurotiomycetes</taxon>
        <taxon>Eurotiomycetidae</taxon>
        <taxon>Eurotiales</taxon>
        <taxon>Aspergillaceae</taxon>
        <taxon>Penicillium</taxon>
    </lineage>
</organism>
<evidence type="ECO:0000256" key="4">
    <source>
        <dbReference type="ARBA" id="ARBA00022801"/>
    </source>
</evidence>
<comment type="similarity">
    <text evidence="1">Belongs to the peptidase S28 family.</text>
</comment>
<dbReference type="PANTHER" id="PTHR11010:SF109">
    <property type="entry name" value="PEPTIDASE, FAMILY S28, PUTATIVE (AFU_ORTHOLOGUE AFUA_4G03790)-RELATED"/>
    <property type="match status" value="1"/>
</dbReference>
<dbReference type="Pfam" id="PF05577">
    <property type="entry name" value="Peptidase_S28"/>
    <property type="match status" value="1"/>
</dbReference>
<keyword evidence="7" id="KW-1185">Reference proteome</keyword>
<dbReference type="PANTHER" id="PTHR11010">
    <property type="entry name" value="PROTEASE S28 PRO-X CARBOXYPEPTIDASE-RELATED"/>
    <property type="match status" value="1"/>
</dbReference>
<name>A0A1V6SM28_9EURO</name>
<sequence length="611" mass="68008">MYPDFESILPMVITYLCNAYIFHKGPSSEIIQNCSVSVCPRLGFLRDSQGTLSMHFSTMIKGIATLAALSSTAAGIVTSQFKRDLKLSAELGIHPDILLGEKTTVHDVANSQLDATIEAEYVSLPIDHSNSSVGHYRNRYWVSEEHYKEGGPVFVFDVGESTAEPAGQTYLSNSSTFFYQLVKEFGGIGIVWEHRYYGDSLPYNVSLDMEPEHLQYLNNKQALADIPYFAAKFSRKDYSDVDLTPAGTPWVMVGGSYAGMRAAFTRQSYPDTIYAAFASSAPVEAQIDMSVYFDQVYDGMVTYGHLNCTRDIKAALEYIDEQLSKSESAAAAIKRKFFGEGADKNSNGDFTAALVTIYNFFQSYGMGGGVASLESFCEHMETDPKTSAAAPSEGFAPTRGKKYVAERYASWPVFTQVVNMNMKTNCKKLETSEPLECDLGPPSADPDTISWTWQYCTEWGYFQTNNFGAHPLLSMYQTLEYAQEYCNRFFPEAVEKGLFPKHPQTEATNAETGGWSIRPSNVYWSGGQFDPWRTLSPLATGTRLAPQGVALTTEIPKCNVETEENTIFGYIMQKAEHCFDFHTAFVPGAISRGYFQTALKKWLGCFKAKTR</sequence>
<dbReference type="GO" id="GO:0070008">
    <property type="term" value="F:serine-type exopeptidase activity"/>
    <property type="evidence" value="ECO:0007669"/>
    <property type="project" value="InterPro"/>
</dbReference>
<proteinExistence type="inferred from homology"/>
<dbReference type="Gene3D" id="3.40.50.1820">
    <property type="entry name" value="alpha/beta hydrolase"/>
    <property type="match status" value="2"/>
</dbReference>
<evidence type="ECO:0000313" key="7">
    <source>
        <dbReference type="Proteomes" id="UP000191342"/>
    </source>
</evidence>